<dbReference type="Gene3D" id="3.30.360.10">
    <property type="entry name" value="Dihydrodipicolinate Reductase, domain 2"/>
    <property type="match status" value="1"/>
</dbReference>
<dbReference type="SUPFAM" id="SSF51735">
    <property type="entry name" value="NAD(P)-binding Rossmann-fold domains"/>
    <property type="match status" value="1"/>
</dbReference>
<dbReference type="PANTHER" id="PTHR43377:SF1">
    <property type="entry name" value="BILIVERDIN REDUCTASE A"/>
    <property type="match status" value="1"/>
</dbReference>
<dbReference type="Pfam" id="PF01408">
    <property type="entry name" value="GFO_IDH_MocA"/>
    <property type="match status" value="1"/>
</dbReference>
<feature type="domain" description="Gfo/Idh/MocA-like oxidoreductase N-terminal" evidence="1">
    <location>
        <begin position="2"/>
        <end position="120"/>
    </location>
</feature>
<dbReference type="OrthoDB" id="240873at2"/>
<proteinExistence type="predicted"/>
<reference evidence="3 4" key="1">
    <citation type="submission" date="2016-11" db="EMBL/GenBank/DDBJ databases">
        <authorList>
            <person name="Jaros S."/>
            <person name="Januszkiewicz K."/>
            <person name="Wedrychowicz H."/>
        </authorList>
    </citation>
    <scope>NUCLEOTIDE SEQUENCE [LARGE SCALE GENOMIC DNA]</scope>
    <source>
        <strain evidence="3 4">DSM 17918</strain>
    </source>
</reference>
<evidence type="ECO:0000313" key="3">
    <source>
        <dbReference type="EMBL" id="SHF35019.1"/>
    </source>
</evidence>
<dbReference type="InterPro" id="IPR051450">
    <property type="entry name" value="Gfo/Idh/MocA_Oxidoreductases"/>
</dbReference>
<feature type="domain" description="GFO/IDH/MocA-like oxidoreductase" evidence="2">
    <location>
        <begin position="130"/>
        <end position="249"/>
    </location>
</feature>
<dbReference type="RefSeq" id="WP_073344107.1">
    <property type="nucleotide sequence ID" value="NZ_FQVH01000019.1"/>
</dbReference>
<dbReference type="PANTHER" id="PTHR43377">
    <property type="entry name" value="BILIVERDIN REDUCTASE A"/>
    <property type="match status" value="1"/>
</dbReference>
<dbReference type="Gene3D" id="3.40.50.720">
    <property type="entry name" value="NAD(P)-binding Rossmann-like Domain"/>
    <property type="match status" value="1"/>
</dbReference>
<protein>
    <submittedName>
        <fullName evidence="3">Predicted dehydrogenase</fullName>
    </submittedName>
</protein>
<accession>A0A1M5AXT2</accession>
<keyword evidence="4" id="KW-1185">Reference proteome</keyword>
<name>A0A1M5AXT2_9THEO</name>
<dbReference type="InterPro" id="IPR000683">
    <property type="entry name" value="Gfo/Idh/MocA-like_OxRdtase_N"/>
</dbReference>
<dbReference type="GO" id="GO:0000166">
    <property type="term" value="F:nucleotide binding"/>
    <property type="evidence" value="ECO:0007669"/>
    <property type="project" value="InterPro"/>
</dbReference>
<dbReference type="EMBL" id="FQVH01000019">
    <property type="protein sequence ID" value="SHF35019.1"/>
    <property type="molecule type" value="Genomic_DNA"/>
</dbReference>
<sequence>MLRVGIIGAGGIAGMHSYCYQNIPEAKVVAVADIVPERAERIAKMFGAAALDHGDKILERDDVDVVDICLPTYLHCEYTLKAAEAKKHVLCEKPMAISMEEGKKMIDATKRAGVKFMIAHVLRYFPEYISAKQIMESGRIGMPRMVRTYRGGSHPARAREWYGIPEKSGGAIQDMAIHDIDFLKWCFGPVKEVYAKGNVFKRTPYLEYDLVTIEFYNGVIAHVVADWSRPEGAPFVTKLEVAGTRGIIEYDSTKAAPLNVMVASSDEKGEKTVAIPESPLDPQSNPYVLEIKEFLRSVEKDEEPPISGIEALESLNIALAALESIRTGKPVKPQEVC</sequence>
<dbReference type="Pfam" id="PF22725">
    <property type="entry name" value="GFO_IDH_MocA_C3"/>
    <property type="match status" value="1"/>
</dbReference>
<evidence type="ECO:0000259" key="2">
    <source>
        <dbReference type="Pfam" id="PF22725"/>
    </source>
</evidence>
<gene>
    <name evidence="3" type="ORF">SAMN02746089_01736</name>
</gene>
<evidence type="ECO:0000313" key="4">
    <source>
        <dbReference type="Proteomes" id="UP000184088"/>
    </source>
</evidence>
<dbReference type="InterPro" id="IPR036291">
    <property type="entry name" value="NAD(P)-bd_dom_sf"/>
</dbReference>
<dbReference type="Proteomes" id="UP000184088">
    <property type="component" value="Unassembled WGS sequence"/>
</dbReference>
<dbReference type="InterPro" id="IPR055170">
    <property type="entry name" value="GFO_IDH_MocA-like_dom"/>
</dbReference>
<organism evidence="3 4">
    <name type="scientific">Caldanaerobius fijiensis DSM 17918</name>
    <dbReference type="NCBI Taxonomy" id="1121256"/>
    <lineage>
        <taxon>Bacteria</taxon>
        <taxon>Bacillati</taxon>
        <taxon>Bacillota</taxon>
        <taxon>Clostridia</taxon>
        <taxon>Thermoanaerobacterales</taxon>
        <taxon>Thermoanaerobacteraceae</taxon>
        <taxon>Caldanaerobius</taxon>
    </lineage>
</organism>
<evidence type="ECO:0000259" key="1">
    <source>
        <dbReference type="Pfam" id="PF01408"/>
    </source>
</evidence>
<dbReference type="SUPFAM" id="SSF55347">
    <property type="entry name" value="Glyceraldehyde-3-phosphate dehydrogenase-like, C-terminal domain"/>
    <property type="match status" value="1"/>
</dbReference>
<dbReference type="AlphaFoldDB" id="A0A1M5AXT2"/>
<dbReference type="STRING" id="1121256.SAMN02746089_01736"/>